<dbReference type="RefSeq" id="XP_066699576.1">
    <property type="nucleotide sequence ID" value="XM_066843464.1"/>
</dbReference>
<keyword evidence="2" id="KW-1185">Reference proteome</keyword>
<evidence type="ECO:0000313" key="2">
    <source>
        <dbReference type="Proteomes" id="UP001391051"/>
    </source>
</evidence>
<organism evidence="1 2">
    <name type="scientific">Apiospora aurea</name>
    <dbReference type="NCBI Taxonomy" id="335848"/>
    <lineage>
        <taxon>Eukaryota</taxon>
        <taxon>Fungi</taxon>
        <taxon>Dikarya</taxon>
        <taxon>Ascomycota</taxon>
        <taxon>Pezizomycotina</taxon>
        <taxon>Sordariomycetes</taxon>
        <taxon>Xylariomycetidae</taxon>
        <taxon>Amphisphaeriales</taxon>
        <taxon>Apiosporaceae</taxon>
        <taxon>Apiospora</taxon>
    </lineage>
</organism>
<accession>A0ABR1QC08</accession>
<protein>
    <submittedName>
        <fullName evidence="1">Uncharacterized protein</fullName>
    </submittedName>
</protein>
<reference evidence="1 2" key="1">
    <citation type="submission" date="2023-01" db="EMBL/GenBank/DDBJ databases">
        <title>Analysis of 21 Apiospora genomes using comparative genomics revels a genus with tremendous synthesis potential of carbohydrate active enzymes and secondary metabolites.</title>
        <authorList>
            <person name="Sorensen T."/>
        </authorList>
    </citation>
    <scope>NUCLEOTIDE SEQUENCE [LARGE SCALE GENOMIC DNA]</scope>
    <source>
        <strain evidence="1 2">CBS 24483</strain>
    </source>
</reference>
<dbReference type="GeneID" id="92076526"/>
<name>A0ABR1QC08_9PEZI</name>
<proteinExistence type="predicted"/>
<gene>
    <name evidence="1" type="ORF">PG986_007242</name>
</gene>
<comment type="caution">
    <text evidence="1">The sequence shown here is derived from an EMBL/GenBank/DDBJ whole genome shotgun (WGS) entry which is preliminary data.</text>
</comment>
<dbReference type="Proteomes" id="UP001391051">
    <property type="component" value="Unassembled WGS sequence"/>
</dbReference>
<sequence>MGLLGLGLGLRLRLKALGRGGGGRRMEARLGRASKQSHPSVSILQKSTTATSTRLAYWLAQA</sequence>
<dbReference type="EMBL" id="JAQQWE010000005">
    <property type="protein sequence ID" value="KAK7951514.1"/>
    <property type="molecule type" value="Genomic_DNA"/>
</dbReference>
<evidence type="ECO:0000313" key="1">
    <source>
        <dbReference type="EMBL" id="KAK7951514.1"/>
    </source>
</evidence>